<keyword evidence="1" id="KW-0812">Transmembrane</keyword>
<feature type="transmembrane region" description="Helical" evidence="1">
    <location>
        <begin position="16"/>
        <end position="35"/>
    </location>
</feature>
<dbReference type="AlphaFoldDB" id="A0A916SJQ5"/>
<sequence length="223" mass="24469">MTAFSNPFWVRVAGQWWITTVYLLGGLALALVLIFGSTWEMPRIVAALFAVTLALHVLEELNWPAGFHYMLNSVQKSKTPEIGPENRLSDLITNLGVQVLIIGVVIVGGNIATTIAFLIFGIGEAVVHLLFGFIIHRKLKPRGKRTIYGPGTVSALVGFLPVAIIAWVWLGSQSIGGWDIAIAILIIAVMIGVLIRLPMIVIDGRKYPELAYKSLGYFTKFVR</sequence>
<keyword evidence="3" id="KW-1185">Reference proteome</keyword>
<feature type="transmembrane region" description="Helical" evidence="1">
    <location>
        <begin position="115"/>
        <end position="135"/>
    </location>
</feature>
<accession>A0A916SJQ5</accession>
<evidence type="ECO:0000256" key="1">
    <source>
        <dbReference type="SAM" id="Phobius"/>
    </source>
</evidence>
<dbReference type="RefSeq" id="WP_188510164.1">
    <property type="nucleotide sequence ID" value="NZ_BMGB01000001.1"/>
</dbReference>
<reference evidence="2" key="1">
    <citation type="journal article" date="2014" name="Int. J. Syst. Evol. Microbiol.">
        <title>Complete genome sequence of Corynebacterium casei LMG S-19264T (=DSM 44701T), isolated from a smear-ripened cheese.</title>
        <authorList>
            <consortium name="US DOE Joint Genome Institute (JGI-PGF)"/>
            <person name="Walter F."/>
            <person name="Albersmeier A."/>
            <person name="Kalinowski J."/>
            <person name="Ruckert C."/>
        </authorList>
    </citation>
    <scope>NUCLEOTIDE SEQUENCE</scope>
    <source>
        <strain evidence="2">CGMCC 1.12813</strain>
    </source>
</reference>
<keyword evidence="1" id="KW-0472">Membrane</keyword>
<gene>
    <name evidence="2" type="ORF">GCM10010979_16540</name>
</gene>
<dbReference type="EMBL" id="BMGB01000001">
    <property type="protein sequence ID" value="GGB02592.1"/>
    <property type="molecule type" value="Genomic_DNA"/>
</dbReference>
<organism evidence="2 3">
    <name type="scientific">Conyzicola nivalis</name>
    <dbReference type="NCBI Taxonomy" id="1477021"/>
    <lineage>
        <taxon>Bacteria</taxon>
        <taxon>Bacillati</taxon>
        <taxon>Actinomycetota</taxon>
        <taxon>Actinomycetes</taxon>
        <taxon>Micrococcales</taxon>
        <taxon>Microbacteriaceae</taxon>
        <taxon>Conyzicola</taxon>
    </lineage>
</organism>
<dbReference type="Pfam" id="PF13787">
    <property type="entry name" value="HXXEE"/>
    <property type="match status" value="1"/>
</dbReference>
<proteinExistence type="predicted"/>
<reference evidence="2" key="2">
    <citation type="submission" date="2020-09" db="EMBL/GenBank/DDBJ databases">
        <authorList>
            <person name="Sun Q."/>
            <person name="Zhou Y."/>
        </authorList>
    </citation>
    <scope>NUCLEOTIDE SEQUENCE</scope>
    <source>
        <strain evidence="2">CGMCC 1.12813</strain>
    </source>
</reference>
<feature type="transmembrane region" description="Helical" evidence="1">
    <location>
        <begin position="147"/>
        <end position="169"/>
    </location>
</feature>
<evidence type="ECO:0000313" key="3">
    <source>
        <dbReference type="Proteomes" id="UP000606922"/>
    </source>
</evidence>
<dbReference type="InterPro" id="IPR025671">
    <property type="entry name" value="HXXEE"/>
</dbReference>
<comment type="caution">
    <text evidence="2">The sequence shown here is derived from an EMBL/GenBank/DDBJ whole genome shotgun (WGS) entry which is preliminary data.</text>
</comment>
<feature type="transmembrane region" description="Helical" evidence="1">
    <location>
        <begin position="175"/>
        <end position="197"/>
    </location>
</feature>
<protein>
    <submittedName>
        <fullName evidence="2">Beta-carotene 15,15'-monooxygenase</fullName>
    </submittedName>
</protein>
<evidence type="ECO:0000313" key="2">
    <source>
        <dbReference type="EMBL" id="GGB02592.1"/>
    </source>
</evidence>
<name>A0A916SJQ5_9MICO</name>
<keyword evidence="1" id="KW-1133">Transmembrane helix</keyword>
<dbReference type="Proteomes" id="UP000606922">
    <property type="component" value="Unassembled WGS sequence"/>
</dbReference>